<accession>A0A1W0E6C6</accession>
<feature type="signal peptide" evidence="1">
    <location>
        <begin position="1"/>
        <end position="16"/>
    </location>
</feature>
<name>A0A1W0E6C6_9MICR</name>
<keyword evidence="3" id="KW-1185">Reference proteome</keyword>
<evidence type="ECO:0000313" key="3">
    <source>
        <dbReference type="Proteomes" id="UP000192758"/>
    </source>
</evidence>
<keyword evidence="1" id="KW-0732">Signal</keyword>
<dbReference type="EMBL" id="MNPJ01000017">
    <property type="protein sequence ID" value="OQS54795.1"/>
    <property type="molecule type" value="Genomic_DNA"/>
</dbReference>
<dbReference type="Proteomes" id="UP000192758">
    <property type="component" value="Unassembled WGS sequence"/>
</dbReference>
<gene>
    <name evidence="2" type="ORF">EHP00_1261</name>
</gene>
<dbReference type="VEuPathDB" id="MicrosporidiaDB:EHP00_1261"/>
<proteinExistence type="predicted"/>
<evidence type="ECO:0000256" key="1">
    <source>
        <dbReference type="SAM" id="SignalP"/>
    </source>
</evidence>
<sequence length="206" mass="24525">MILCKINLILCAYSLSGYNKETEYATIQTFKSYANLTTISELTSSFPNEFILNQLLESVKGKCEENNISLIKSYYVGNRKLKVNLGKSVDEILLDAFKFVIGKFTKKVWFMYDFCTTKHDLRTFLEKNYKNKKLNKKDREDFVFLRKQYENMGIFLKKQTISNVFDLLEDYDAIYDNYKQFKINFRQLQYFCKHFQGDFNQLDSKI</sequence>
<protein>
    <submittedName>
        <fullName evidence="2">Uncharacterized protein</fullName>
    </submittedName>
</protein>
<evidence type="ECO:0000313" key="2">
    <source>
        <dbReference type="EMBL" id="OQS54795.1"/>
    </source>
</evidence>
<feature type="chain" id="PRO_5013003627" evidence="1">
    <location>
        <begin position="17"/>
        <end position="206"/>
    </location>
</feature>
<reference evidence="2 3" key="1">
    <citation type="journal article" date="2017" name="Environ. Microbiol.">
        <title>Decay of the glycolytic pathway and adaptation to intranuclear parasitism within Enterocytozoonidae microsporidia.</title>
        <authorList>
            <person name="Wiredu Boakye D."/>
            <person name="Jaroenlak P."/>
            <person name="Prachumwat A."/>
            <person name="Williams T.A."/>
            <person name="Bateman K.S."/>
            <person name="Itsathitphaisarn O."/>
            <person name="Sritunyalucksana K."/>
            <person name="Paszkiewicz K.H."/>
            <person name="Moore K.A."/>
            <person name="Stentiford G.D."/>
            <person name="Williams B.A."/>
        </authorList>
    </citation>
    <scope>NUCLEOTIDE SEQUENCE [LARGE SCALE GENOMIC DNA]</scope>
    <source>
        <strain evidence="2 3">TH1</strain>
    </source>
</reference>
<dbReference type="AlphaFoldDB" id="A0A1W0E6C6"/>
<organism evidence="2 3">
    <name type="scientific">Ecytonucleospora hepatopenaei</name>
    <dbReference type="NCBI Taxonomy" id="646526"/>
    <lineage>
        <taxon>Eukaryota</taxon>
        <taxon>Fungi</taxon>
        <taxon>Fungi incertae sedis</taxon>
        <taxon>Microsporidia</taxon>
        <taxon>Enterocytozoonidae</taxon>
        <taxon>Ecytonucleospora</taxon>
    </lineage>
</organism>
<comment type="caution">
    <text evidence="2">The sequence shown here is derived from an EMBL/GenBank/DDBJ whole genome shotgun (WGS) entry which is preliminary data.</text>
</comment>